<dbReference type="GO" id="GO:0005524">
    <property type="term" value="F:ATP binding"/>
    <property type="evidence" value="ECO:0007669"/>
    <property type="project" value="UniProtKB-KW"/>
</dbReference>
<feature type="region of interest" description="Disordered" evidence="4">
    <location>
        <begin position="377"/>
        <end position="434"/>
    </location>
</feature>
<evidence type="ECO:0000313" key="6">
    <source>
        <dbReference type="Proteomes" id="UP000239494"/>
    </source>
</evidence>
<name>A0A2T0TLM0_9PSEU</name>
<comment type="caution">
    <text evidence="5">The sequence shown here is derived from an EMBL/GenBank/DDBJ whole genome shotgun (WGS) entry which is preliminary data.</text>
</comment>
<keyword evidence="1" id="KW-0547">Nucleotide-binding</keyword>
<keyword evidence="2" id="KW-0067">ATP-binding</keyword>
<dbReference type="OrthoDB" id="9766019at2"/>
<evidence type="ECO:0000256" key="1">
    <source>
        <dbReference type="ARBA" id="ARBA00022741"/>
    </source>
</evidence>
<proteinExistence type="predicted"/>
<evidence type="ECO:0000256" key="2">
    <source>
        <dbReference type="ARBA" id="ARBA00022840"/>
    </source>
</evidence>
<dbReference type="GO" id="GO:0140662">
    <property type="term" value="F:ATP-dependent protein folding chaperone"/>
    <property type="evidence" value="ECO:0007669"/>
    <property type="project" value="InterPro"/>
</dbReference>
<sequence>MPYVLGVDVGTTRTAAAICRLARVGRPEVEVVGLGGPGGGVSSTLRLTPEGDYVVGDPGDPLLTATGFARRVGDDVPVLLGQDWVAPEDLTALMVMYVAAQVAEREGEQATHVAVTHPADWGQHRKDLLAQALRQVGIERPTLVAEPIAAVENHLAAGGGGEVQAVFSLGSHAVEASVVRRSLGTAAELLGANEGHDHRAGVDFDDVVLGHVRAELGRDLADLDPADPWVAQLVTRLRFDCEAAKRALSAMPEVTIPVHLEEGVREVRLTRPRFEDMIRPALDLAVDTLVRTTAAHAAPDVVLLVGGSARIPLVADLVSGAVRARLAIEAAPETSVVKGAALVARQAVEGPDAEPEPRETSVLRRFDDPSLRFPVGELGLSDDEFTAPPPRPPVDITPLDLPERRSVKRVVRGLKPAGAGGSRRGGPAPDEDDR</sequence>
<reference evidence="5 6" key="1">
    <citation type="submission" date="2018-03" db="EMBL/GenBank/DDBJ databases">
        <title>Genomic Encyclopedia of Archaeal and Bacterial Type Strains, Phase II (KMG-II): from individual species to whole genera.</title>
        <authorList>
            <person name="Goeker M."/>
        </authorList>
    </citation>
    <scope>NUCLEOTIDE SEQUENCE [LARGE SCALE GENOMIC DNA]</scope>
    <source>
        <strain evidence="5 6">DSM 44720</strain>
    </source>
</reference>
<keyword evidence="3" id="KW-0143">Chaperone</keyword>
<dbReference type="PANTHER" id="PTHR19375">
    <property type="entry name" value="HEAT SHOCK PROTEIN 70KDA"/>
    <property type="match status" value="1"/>
</dbReference>
<gene>
    <name evidence="5" type="ORF">CLV43_101787</name>
</gene>
<dbReference type="Gene3D" id="3.90.640.10">
    <property type="entry name" value="Actin, Chain A, domain 4"/>
    <property type="match status" value="1"/>
</dbReference>
<evidence type="ECO:0000313" key="5">
    <source>
        <dbReference type="EMBL" id="PRY46511.1"/>
    </source>
</evidence>
<evidence type="ECO:0000256" key="4">
    <source>
        <dbReference type="SAM" id="MobiDB-lite"/>
    </source>
</evidence>
<dbReference type="RefSeq" id="WP_106185527.1">
    <property type="nucleotide sequence ID" value="NZ_PVTF01000001.1"/>
</dbReference>
<keyword evidence="6" id="KW-1185">Reference proteome</keyword>
<organism evidence="5 6">
    <name type="scientific">Umezawaea tangerina</name>
    <dbReference type="NCBI Taxonomy" id="84725"/>
    <lineage>
        <taxon>Bacteria</taxon>
        <taxon>Bacillati</taxon>
        <taxon>Actinomycetota</taxon>
        <taxon>Actinomycetes</taxon>
        <taxon>Pseudonocardiales</taxon>
        <taxon>Pseudonocardiaceae</taxon>
        <taxon>Umezawaea</taxon>
    </lineage>
</organism>
<dbReference type="InterPro" id="IPR013126">
    <property type="entry name" value="Hsp_70_fam"/>
</dbReference>
<evidence type="ECO:0000256" key="3">
    <source>
        <dbReference type="ARBA" id="ARBA00023186"/>
    </source>
</evidence>
<dbReference type="Proteomes" id="UP000239494">
    <property type="component" value="Unassembled WGS sequence"/>
</dbReference>
<dbReference type="SUPFAM" id="SSF53067">
    <property type="entry name" value="Actin-like ATPase domain"/>
    <property type="match status" value="2"/>
</dbReference>
<dbReference type="InterPro" id="IPR043129">
    <property type="entry name" value="ATPase_NBD"/>
</dbReference>
<dbReference type="EMBL" id="PVTF01000001">
    <property type="protein sequence ID" value="PRY46511.1"/>
    <property type="molecule type" value="Genomic_DNA"/>
</dbReference>
<dbReference type="Gene3D" id="3.30.420.40">
    <property type="match status" value="2"/>
</dbReference>
<accession>A0A2T0TLM0</accession>
<dbReference type="AlphaFoldDB" id="A0A2T0TLM0"/>
<protein>
    <submittedName>
        <fullName evidence="5">Hsp70 protein</fullName>
    </submittedName>
</protein>
<dbReference type="Pfam" id="PF00012">
    <property type="entry name" value="HSP70"/>
    <property type="match status" value="1"/>
</dbReference>